<evidence type="ECO:0000313" key="1">
    <source>
        <dbReference type="EMBL" id="BCI92830.1"/>
    </source>
</evidence>
<gene>
    <name evidence="1" type="ORF">NIIDMKKI_80360</name>
</gene>
<protein>
    <submittedName>
        <fullName evidence="1">Uncharacterized protein</fullName>
    </submittedName>
</protein>
<organism evidence="1 2">
    <name type="scientific">Mycobacterium kansasii</name>
    <dbReference type="NCBI Taxonomy" id="1768"/>
    <lineage>
        <taxon>Bacteria</taxon>
        <taxon>Bacillati</taxon>
        <taxon>Actinomycetota</taxon>
        <taxon>Actinomycetes</taxon>
        <taxon>Mycobacteriales</taxon>
        <taxon>Mycobacteriaceae</taxon>
        <taxon>Mycobacterium</taxon>
    </lineage>
</organism>
<name>A0A7G1IPM9_MYCKA</name>
<sequence>MAQAAAWNHDWPRTSVVIGADVDESRHTRDRVRRWVRERLDRPPADAFLAEILAGESAY</sequence>
<accession>A0A7G1IPM9</accession>
<dbReference type="EMBL" id="AP023343">
    <property type="protein sequence ID" value="BCI92830.1"/>
    <property type="molecule type" value="Genomic_DNA"/>
</dbReference>
<dbReference type="Proteomes" id="UP000516380">
    <property type="component" value="Chromosome"/>
</dbReference>
<dbReference type="AlphaFoldDB" id="A0A7G1IPM9"/>
<proteinExistence type="predicted"/>
<keyword evidence="2" id="KW-1185">Reference proteome</keyword>
<evidence type="ECO:0000313" key="2">
    <source>
        <dbReference type="Proteomes" id="UP000516380"/>
    </source>
</evidence>
<reference evidence="1 2" key="1">
    <citation type="submission" date="2020-07" db="EMBL/GenBank/DDBJ databases">
        <title>Mycobacterium kansasii (former subtype) with zoonotic potential isolated from diseased indoor pet cat, Japan.</title>
        <authorList>
            <person name="Fukano H."/>
            <person name="Terazono T."/>
            <person name="Hoshino Y."/>
        </authorList>
    </citation>
    <scope>NUCLEOTIDE SEQUENCE [LARGE SCALE GENOMIC DNA]</scope>
    <source>
        <strain evidence="1 2">Kuro-I</strain>
    </source>
</reference>